<evidence type="ECO:0000259" key="1">
    <source>
        <dbReference type="Pfam" id="PF01973"/>
    </source>
</evidence>
<keyword evidence="3" id="KW-1185">Reference proteome</keyword>
<dbReference type="Pfam" id="PF01973">
    <property type="entry name" value="MptE-like"/>
    <property type="match status" value="1"/>
</dbReference>
<dbReference type="SUPFAM" id="SSF53335">
    <property type="entry name" value="S-adenosyl-L-methionine-dependent methyltransferases"/>
    <property type="match status" value="1"/>
</dbReference>
<protein>
    <recommendedName>
        <fullName evidence="1">6-hydroxymethylpterin diphosphokinase MptE-like domain-containing protein</fullName>
    </recommendedName>
</protein>
<dbReference type="RefSeq" id="WP_014828703.1">
    <property type="nucleotide sequence ID" value="NC_018068.1"/>
</dbReference>
<dbReference type="HOGENOM" id="CLU_026503_0_1_9"/>
<evidence type="ECO:0000313" key="2">
    <source>
        <dbReference type="EMBL" id="AFM42716.1"/>
    </source>
</evidence>
<dbReference type="eggNOG" id="COG2604">
    <property type="taxonomic scope" value="Bacteria"/>
</dbReference>
<accession>I4DA92</accession>
<dbReference type="STRING" id="646529.Desaci_3835"/>
<dbReference type="PANTHER" id="PTHR41786:SF1">
    <property type="entry name" value="6-HYDROXYMETHYLPTERIN DIPHOSPHOKINASE MPTE-LIKE DOMAIN-CONTAINING PROTEIN"/>
    <property type="match status" value="1"/>
</dbReference>
<reference evidence="2 3" key="1">
    <citation type="journal article" date="2012" name="J. Bacteriol.">
        <title>Complete genome sequences of Desulfosporosinus orientis DSM765T, Desulfosporosinus youngiae DSM17734T, Desulfosporosinus meridiei DSM13257T, and Desulfosporosinus acidiphilus DSM22704T.</title>
        <authorList>
            <person name="Pester M."/>
            <person name="Brambilla E."/>
            <person name="Alazard D."/>
            <person name="Rattei T."/>
            <person name="Weinmaier T."/>
            <person name="Han J."/>
            <person name="Lucas S."/>
            <person name="Lapidus A."/>
            <person name="Cheng J.F."/>
            <person name="Goodwin L."/>
            <person name="Pitluck S."/>
            <person name="Peters L."/>
            <person name="Ovchinnikova G."/>
            <person name="Teshima H."/>
            <person name="Detter J.C."/>
            <person name="Han C.S."/>
            <person name="Tapia R."/>
            <person name="Land M.L."/>
            <person name="Hauser L."/>
            <person name="Kyrpides N.C."/>
            <person name="Ivanova N.N."/>
            <person name="Pagani I."/>
            <person name="Huntmann M."/>
            <person name="Wei C.L."/>
            <person name="Davenport K.W."/>
            <person name="Daligault H."/>
            <person name="Chain P.S."/>
            <person name="Chen A."/>
            <person name="Mavromatis K."/>
            <person name="Markowitz V."/>
            <person name="Szeto E."/>
            <person name="Mikhailova N."/>
            <person name="Pati A."/>
            <person name="Wagner M."/>
            <person name="Woyke T."/>
            <person name="Ollivier B."/>
            <person name="Klenk H.P."/>
            <person name="Spring S."/>
            <person name="Loy A."/>
        </authorList>
    </citation>
    <scope>NUCLEOTIDE SEQUENCE [LARGE SCALE GENOMIC DNA]</scope>
    <source>
        <strain evidence="3">DSM 22704 / JCM 16185 / SJ4</strain>
    </source>
</reference>
<name>I4DA92_DESAJ</name>
<organism evidence="2 3">
    <name type="scientific">Desulfosporosinus acidiphilus (strain DSM 22704 / JCM 16185 / SJ4)</name>
    <dbReference type="NCBI Taxonomy" id="646529"/>
    <lineage>
        <taxon>Bacteria</taxon>
        <taxon>Bacillati</taxon>
        <taxon>Bacillota</taxon>
        <taxon>Clostridia</taxon>
        <taxon>Eubacteriales</taxon>
        <taxon>Desulfitobacteriaceae</taxon>
        <taxon>Desulfosporosinus</taxon>
    </lineage>
</organism>
<feature type="domain" description="6-hydroxymethylpterin diphosphokinase MptE-like" evidence="1">
    <location>
        <begin position="179"/>
        <end position="334"/>
    </location>
</feature>
<proteinExistence type="predicted"/>
<evidence type="ECO:0000313" key="3">
    <source>
        <dbReference type="Proteomes" id="UP000002892"/>
    </source>
</evidence>
<dbReference type="KEGG" id="dai:Desaci_3835"/>
<dbReference type="InterPro" id="IPR002826">
    <property type="entry name" value="MptE-like"/>
</dbReference>
<dbReference type="OrthoDB" id="5291305at2"/>
<dbReference type="Proteomes" id="UP000002892">
    <property type="component" value="Chromosome"/>
</dbReference>
<dbReference type="EMBL" id="CP003639">
    <property type="protein sequence ID" value="AFM42716.1"/>
    <property type="molecule type" value="Genomic_DNA"/>
</dbReference>
<sequence>MDETMTLNDGRILRIFKAKNGQPTLSVNDVLVHSRFDPAREAFSLLENNKAIYQDKENVVVYGLAFGYHVTELLKRISSDCQVYVFEADTAVLSQAKTLDLVKEMMDDRRLSLIGGDQSNFLTEFAEKLNLVENILIYKPSLRVLPRKQENLKSAILDFEVGRIAWERFGPMLERNNDLNQTLEHGTIEDFLKGFDFQVRPLIIVSSGPSLDTSIEELTKYRNQFNLFCAGSALRTLMKYHIKPDMICIIDPQDIVAKQLVGFENLGVPLCFLDTASFTALLNYQGPKYIFYNQPKVGSITINTGKSVATALLSIALQGRANPIIFVGQDLAFIGKKHHTETFSEIYGVSNDASLYSSDTVLGINGDLLYTNSGLLSFKRWIERIIKANPQVVFINASQGAKIEGAIERNLGEIFANDELTGPGARLKQV</sequence>
<dbReference type="InterPro" id="IPR029063">
    <property type="entry name" value="SAM-dependent_MTases_sf"/>
</dbReference>
<dbReference type="AlphaFoldDB" id="I4DA92"/>
<dbReference type="PANTHER" id="PTHR41786">
    <property type="entry name" value="MOTILITY ACCESSORY FACTOR MAF"/>
    <property type="match status" value="1"/>
</dbReference>
<gene>
    <name evidence="2" type="ordered locus">Desaci_3835</name>
</gene>